<name>A0A8T0FP23_ARGBR</name>
<protein>
    <submittedName>
        <fullName evidence="2">Uncharacterized protein</fullName>
    </submittedName>
</protein>
<dbReference type="AlphaFoldDB" id="A0A8T0FP23"/>
<reference evidence="2" key="2">
    <citation type="submission" date="2020-06" db="EMBL/GenBank/DDBJ databases">
        <authorList>
            <person name="Sheffer M."/>
        </authorList>
    </citation>
    <scope>NUCLEOTIDE SEQUENCE</scope>
</reference>
<sequence>MMKFVCTTNEIITIEQDGTSEILVEHHIKKVQPTLLVKLENLDLQIRLECTKEEFLEELSMHLGRLKCSTDEINFFLFNDFTNAIQVEDLYEDIFAEARRVTEKVIQQKDFNNYVRKMRVCRHEIKYLYSIWTRYDLNNEEQWNSIVEVLKDLDTLATSFEKKGKSSGPLIYTKYDNSKLSDIKNLKAMSNSDQISTFKSLFIQTEELDCEPAVRYLKKKVKQSCWFLNRRDVAAKNDSENEPSFAERYMKIRKQRRSFLKRRNVGAKNYLEDEVLTKRNSGSSEYAKTEEDQPSTSIEPSVITIEDSEDEVSSAERTSDDKSEDQGSSAERGSSPVTLMEEDQPSTSTGTSDDKSEDKSSSAERTSNEDSEGKGSSAERGSSPVTVMEEDQPSASTGTTVVATEYSEDHVSSTERVSSTVTLMEEAQPSTSKGKNNWLVADPNNSEDHVSSTESGTFEYANTEEDQPFTSIDGSSEYANTEEDQPYTYIEETSNNYMMEEDQPSTSTGINVAATYDSECEILPEERTYETPENSESANAPIAGEEVLVDPVEEMLLSVVTDTVDPESIPDPEPEEEPVLIDLTESD</sequence>
<dbReference type="Proteomes" id="UP000807504">
    <property type="component" value="Unassembled WGS sequence"/>
</dbReference>
<evidence type="ECO:0000313" key="2">
    <source>
        <dbReference type="EMBL" id="KAF8791210.1"/>
    </source>
</evidence>
<organism evidence="2 3">
    <name type="scientific">Argiope bruennichi</name>
    <name type="common">Wasp spider</name>
    <name type="synonym">Aranea bruennichi</name>
    <dbReference type="NCBI Taxonomy" id="94029"/>
    <lineage>
        <taxon>Eukaryota</taxon>
        <taxon>Metazoa</taxon>
        <taxon>Ecdysozoa</taxon>
        <taxon>Arthropoda</taxon>
        <taxon>Chelicerata</taxon>
        <taxon>Arachnida</taxon>
        <taxon>Araneae</taxon>
        <taxon>Araneomorphae</taxon>
        <taxon>Entelegynae</taxon>
        <taxon>Araneoidea</taxon>
        <taxon>Araneidae</taxon>
        <taxon>Argiope</taxon>
    </lineage>
</organism>
<keyword evidence="3" id="KW-1185">Reference proteome</keyword>
<feature type="compositionally biased region" description="Polar residues" evidence="1">
    <location>
        <begin position="468"/>
        <end position="479"/>
    </location>
</feature>
<feature type="compositionally biased region" description="Acidic residues" evidence="1">
    <location>
        <begin position="564"/>
        <end position="587"/>
    </location>
</feature>
<comment type="caution">
    <text evidence="2">The sequence shown here is derived from an EMBL/GenBank/DDBJ whole genome shotgun (WGS) entry which is preliminary data.</text>
</comment>
<feature type="compositionally biased region" description="Polar residues" evidence="1">
    <location>
        <begin position="326"/>
        <end position="337"/>
    </location>
</feature>
<feature type="region of interest" description="Disordered" evidence="1">
    <location>
        <begin position="281"/>
        <end position="494"/>
    </location>
</feature>
<accession>A0A8T0FP23</accession>
<feature type="compositionally biased region" description="Polar residues" evidence="1">
    <location>
        <begin position="393"/>
        <end position="402"/>
    </location>
</feature>
<feature type="region of interest" description="Disordered" evidence="1">
    <location>
        <begin position="563"/>
        <end position="587"/>
    </location>
</feature>
<gene>
    <name evidence="2" type="ORF">HNY73_006117</name>
</gene>
<evidence type="ECO:0000313" key="3">
    <source>
        <dbReference type="Proteomes" id="UP000807504"/>
    </source>
</evidence>
<reference evidence="2" key="1">
    <citation type="journal article" date="2020" name="bioRxiv">
        <title>Chromosome-level reference genome of the European wasp spider Argiope bruennichi: a resource for studies on range expansion and evolutionary adaptation.</title>
        <authorList>
            <person name="Sheffer M.M."/>
            <person name="Hoppe A."/>
            <person name="Krehenwinkel H."/>
            <person name="Uhl G."/>
            <person name="Kuss A.W."/>
            <person name="Jensen L."/>
            <person name="Jensen C."/>
            <person name="Gillespie R.G."/>
            <person name="Hoff K.J."/>
            <person name="Prost S."/>
        </authorList>
    </citation>
    <scope>NUCLEOTIDE SEQUENCE</scope>
</reference>
<evidence type="ECO:0000256" key="1">
    <source>
        <dbReference type="SAM" id="MobiDB-lite"/>
    </source>
</evidence>
<proteinExistence type="predicted"/>
<feature type="compositionally biased region" description="Basic and acidic residues" evidence="1">
    <location>
        <begin position="352"/>
        <end position="373"/>
    </location>
</feature>
<dbReference type="EMBL" id="JABXBU010000011">
    <property type="protein sequence ID" value="KAF8791210.1"/>
    <property type="molecule type" value="Genomic_DNA"/>
</dbReference>